<reference evidence="2" key="2">
    <citation type="submission" date="2015-07" db="EMBL/GenBank/DDBJ databases">
        <authorList>
            <person name="Noorani M."/>
        </authorList>
    </citation>
    <scope>NUCLEOTIDE SEQUENCE</scope>
    <source>
        <strain evidence="2">Yugu1</strain>
    </source>
</reference>
<dbReference type="PANTHER" id="PTHR33087:SF51">
    <property type="entry name" value="CCHC-TYPE DOMAIN-CONTAINING PROTEIN"/>
    <property type="match status" value="1"/>
</dbReference>
<feature type="region of interest" description="Disordered" evidence="1">
    <location>
        <begin position="500"/>
        <end position="529"/>
    </location>
</feature>
<evidence type="ECO:0000256" key="1">
    <source>
        <dbReference type="SAM" id="MobiDB-lite"/>
    </source>
</evidence>
<protein>
    <submittedName>
        <fullName evidence="2">Uncharacterized protein</fullName>
    </submittedName>
</protein>
<feature type="region of interest" description="Disordered" evidence="1">
    <location>
        <begin position="401"/>
        <end position="426"/>
    </location>
</feature>
<feature type="region of interest" description="Disordered" evidence="1">
    <location>
        <begin position="583"/>
        <end position="608"/>
    </location>
</feature>
<dbReference type="PANTHER" id="PTHR33087">
    <property type="entry name" value="OS07G0539200 PROTEIN"/>
    <property type="match status" value="1"/>
</dbReference>
<feature type="compositionally biased region" description="Polar residues" evidence="1">
    <location>
        <begin position="517"/>
        <end position="527"/>
    </location>
</feature>
<dbReference type="AlphaFoldDB" id="A0A368QMQ5"/>
<gene>
    <name evidence="2" type="ORF">SETIT_3G309800v2</name>
</gene>
<feature type="region of interest" description="Disordered" evidence="1">
    <location>
        <begin position="329"/>
        <end position="378"/>
    </location>
</feature>
<accession>A0A368QMQ5</accession>
<dbReference type="OrthoDB" id="718685at2759"/>
<sequence>MVAGDVPSSATSEGEQAPTVLVRRILDHTVSMAQREEELSCALVVTVFGNSLDNSPESIKTTIVQCFGLDEEFDFLRFGAASFLMILSNGDIATRVYNGGRPIITQAHRLHIMRWSRFLHSTVAALPVPVEVELRGIPTHAWDVETAKQLLNEFCCVGGVLPDAADLFSVYWHGVFRRAASPRAWNWKSWNLQWREPIIRKENEALSILWRLHVRFLVRYRRRTSPHPRLRLTTKGVAVVGDGGGGEARRRGIRYRRCSEFPPGRAPQCIQGWGQRQLEGILEESEPQGDKGATEELIVRAASQAATGRAPEGTLKVVRVIAAAVEDKGIHEDNEDTGEALSFGPHLPGPFSEQGGLPGGPVLPSRPSKPLLPKGDLRSSNDPVLECFRVGVSPPLQAVVWGGGAPAPSDEHEDSPAPSAPTAGCEAQVESLMSVVAPAPLPDGGASMEDEPAAPPISGAQVDLGFPVAPKPLPDGSIPLKNGPAVAPIGSPQVEVLECPAAPPVPSLSPDDAPATPQFQNRESSPTPLKVYSRQRRGVRIGDTQATDVNAQGSRPPSPIQKLNKVCKQIKSLLPLPVIQKRRRKLPPPGSLPRCSRRVAGAGPCSPGPLVTDAQKRVMRQLGFSEKEVIEPEAQDRYCKLYNPLLADSHVYSRNFWLDRWGGGGDRCDMLMSSQACETLGLHQVVYIG</sequence>
<dbReference type="EMBL" id="CM003530">
    <property type="protein sequence ID" value="RCV18550.1"/>
    <property type="molecule type" value="Genomic_DNA"/>
</dbReference>
<dbReference type="InterPro" id="IPR053253">
    <property type="entry name" value="Sex_diff_modulator"/>
</dbReference>
<name>A0A368QMQ5_SETIT</name>
<organism evidence="2">
    <name type="scientific">Setaria italica</name>
    <name type="common">Foxtail millet</name>
    <name type="synonym">Panicum italicum</name>
    <dbReference type="NCBI Taxonomy" id="4555"/>
    <lineage>
        <taxon>Eukaryota</taxon>
        <taxon>Viridiplantae</taxon>
        <taxon>Streptophyta</taxon>
        <taxon>Embryophyta</taxon>
        <taxon>Tracheophyta</taxon>
        <taxon>Spermatophyta</taxon>
        <taxon>Magnoliopsida</taxon>
        <taxon>Liliopsida</taxon>
        <taxon>Poales</taxon>
        <taxon>Poaceae</taxon>
        <taxon>PACMAD clade</taxon>
        <taxon>Panicoideae</taxon>
        <taxon>Panicodae</taxon>
        <taxon>Paniceae</taxon>
        <taxon>Cenchrinae</taxon>
        <taxon>Setaria</taxon>
    </lineage>
</organism>
<evidence type="ECO:0000313" key="2">
    <source>
        <dbReference type="EMBL" id="RCV18550.1"/>
    </source>
</evidence>
<feature type="compositionally biased region" description="Low complexity" evidence="1">
    <location>
        <begin position="362"/>
        <end position="374"/>
    </location>
</feature>
<proteinExistence type="predicted"/>
<reference evidence="2" key="1">
    <citation type="journal article" date="2012" name="Nat. Biotechnol.">
        <title>Reference genome sequence of the model plant Setaria.</title>
        <authorList>
            <person name="Bennetzen J.L."/>
            <person name="Schmutz J."/>
            <person name="Wang H."/>
            <person name="Percifield R."/>
            <person name="Hawkins J."/>
            <person name="Pontaroli A.C."/>
            <person name="Estep M."/>
            <person name="Feng L."/>
            <person name="Vaughn J.N."/>
            <person name="Grimwood J."/>
            <person name="Jenkins J."/>
            <person name="Barry K."/>
            <person name="Lindquist E."/>
            <person name="Hellsten U."/>
            <person name="Deshpande S."/>
            <person name="Wang X."/>
            <person name="Wu X."/>
            <person name="Mitros T."/>
            <person name="Triplett J."/>
            <person name="Yang X."/>
            <person name="Ye C.Y."/>
            <person name="Mauro-Herrera M."/>
            <person name="Wang L."/>
            <person name="Li P."/>
            <person name="Sharma M."/>
            <person name="Sharma R."/>
            <person name="Ronald P.C."/>
            <person name="Panaud O."/>
            <person name="Kellogg E.A."/>
            <person name="Brutnell T.P."/>
            <person name="Doust A.N."/>
            <person name="Tuskan G.A."/>
            <person name="Rokhsar D."/>
            <person name="Devos K.M."/>
        </authorList>
    </citation>
    <scope>NUCLEOTIDE SEQUENCE [LARGE SCALE GENOMIC DNA]</scope>
    <source>
        <strain evidence="2">Yugu1</strain>
    </source>
</reference>